<dbReference type="SUPFAM" id="SSF51445">
    <property type="entry name" value="(Trans)glycosidases"/>
    <property type="match status" value="1"/>
</dbReference>
<dbReference type="RefSeq" id="WP_176229516.1">
    <property type="nucleotide sequence ID" value="NZ_BLRY01000020.1"/>
</dbReference>
<evidence type="ECO:0000256" key="1">
    <source>
        <dbReference type="ARBA" id="ARBA00009809"/>
    </source>
</evidence>
<feature type="domain" description="Glycoside hydrolase 35 catalytic" evidence="4">
    <location>
        <begin position="81"/>
        <end position="189"/>
    </location>
</feature>
<dbReference type="InterPro" id="IPR001944">
    <property type="entry name" value="Glycoside_Hdrlase_35"/>
</dbReference>
<dbReference type="Gene3D" id="3.40.50.880">
    <property type="match status" value="1"/>
</dbReference>
<sequence length="943" mass="106623">MSVEILKKDFDLDARFVPQIIRSLGKAKAGPPAGSSRREPWLVFHRCNKGVFAVLLTISLILALAFASPTNAAPAFSEGVFYIDGTPYFLWSADYPYYRDNRADWSGQLDRIKAMNVKIVTFYIPWRHHVVGDPVYGTGFYDFTGQTQDNRDVKYFIDLIRQKGLYAIVKPGPFVHAELDYGGLPQYVSDAIKSGKIEAEKDSSDLATTWLQPLGIKLPAALDPYYLTYVQDWLIHVNDFIVANNYQYPNGPIVAIQLLNEGIYSNARERITGFRSYDWSLSSRDEFRNFIQNRYGTLDNYNAFHGTSYTSWNQIEPVRTWANPTSKQQALAYLDWAEYSADFYRRVFLKYKSYMPGITVPYVINPNAVYGYYDYLSDLSGVEHWLSRINPELMGGAGAVHGYTNWVGTPAYENTPYARYVFTATRYRGPNLEDNWAYSKNDPLNNNERYKFTTPSYFASMLFTAFGATGINVYTAVSTDNWTSELDSANTPPHPPDAPIAPDGTYRNKYWTAQQLGLFFADEGKYLVRAEFRQSKIAWGIYPPYAWADAWNTDPAKWRNAGFYDVPRSGYYGVDGFQYMLKKKDTEFTQVNIKDTPLSELQKYKIIFLAAYDWMDRSTQDKLVNYVYNGGVLVLTDLVPYLDENMQPYTKLKDTIFYCPDVTKDLSATFTSEVRYNNGEFIGAALWRTRSITLTGNAILLATLNDWGWIHNVAYRVPYGTGQGIFLGFHPWVNPYNNDGNMLTKNTGLVEYLAGKYAGAKRLAWDDLESPEVDVQEFINTENNIIYVFVLTKETAAKTYKIWYTDLTGTAQSFDLTITARSAAVVGIENGAIRSTMIRAINDVDSLYTTPKLVSGSSLVEALTPSDIMLSRRSANKYIMSVTNVMSADKSTVVHLPLPTATGVVRVNSDGSSVSVPFTVVGSNIEFTAYDTQSGVAHYEINL</sequence>
<dbReference type="Pfam" id="PF01301">
    <property type="entry name" value="Glyco_hydro_35"/>
    <property type="match status" value="1"/>
</dbReference>
<dbReference type="Gene3D" id="3.20.20.80">
    <property type="entry name" value="Glycosidases"/>
    <property type="match status" value="1"/>
</dbReference>
<evidence type="ECO:0000259" key="4">
    <source>
        <dbReference type="Pfam" id="PF01301"/>
    </source>
</evidence>
<evidence type="ECO:0000256" key="3">
    <source>
        <dbReference type="SAM" id="Phobius"/>
    </source>
</evidence>
<dbReference type="InterPro" id="IPR031330">
    <property type="entry name" value="Gly_Hdrlase_35_cat"/>
</dbReference>
<feature type="domain" description="GLMA-like second" evidence="5">
    <location>
        <begin position="572"/>
        <end position="656"/>
    </location>
</feature>
<keyword evidence="3" id="KW-1133">Transmembrane helix</keyword>
<evidence type="ECO:0000313" key="9">
    <source>
        <dbReference type="Proteomes" id="UP000591948"/>
    </source>
</evidence>
<comment type="similarity">
    <text evidence="1 2">Belongs to the glycosyl hydrolase 35 family.</text>
</comment>
<comment type="caution">
    <text evidence="6">The sequence shown here is derived from an EMBL/GenBank/DDBJ whole genome shotgun (WGS) entry which is preliminary data.</text>
</comment>
<dbReference type="InterPro" id="IPR029062">
    <property type="entry name" value="Class_I_gatase-like"/>
</dbReference>
<dbReference type="InterPro" id="IPR054746">
    <property type="entry name" value="GLMA-like_second"/>
</dbReference>
<dbReference type="CDD" id="cd03143">
    <property type="entry name" value="A4_beta-galactosidase_middle_domain"/>
    <property type="match status" value="1"/>
</dbReference>
<dbReference type="AlphaFoldDB" id="A0A6V8P8Q1"/>
<dbReference type="GO" id="GO:0004553">
    <property type="term" value="F:hydrolase activity, hydrolyzing O-glycosyl compounds"/>
    <property type="evidence" value="ECO:0007669"/>
    <property type="project" value="InterPro"/>
</dbReference>
<dbReference type="PANTHER" id="PTHR23421">
    <property type="entry name" value="BETA-GALACTOSIDASE RELATED"/>
    <property type="match status" value="1"/>
</dbReference>
<name>A0A6V8P8Q1_9ACTN</name>
<keyword evidence="9" id="KW-1185">Reference proteome</keyword>
<dbReference type="Pfam" id="PF22369">
    <property type="entry name" value="GLMA_2nd"/>
    <property type="match status" value="1"/>
</dbReference>
<dbReference type="Proteomes" id="UP000591948">
    <property type="component" value="Unassembled WGS sequence"/>
</dbReference>
<evidence type="ECO:0000313" key="7">
    <source>
        <dbReference type="EMBL" id="GFP34814.1"/>
    </source>
</evidence>
<organism evidence="6 9">
    <name type="scientific">Candidatus Hakubella thermalkaliphila</name>
    <dbReference type="NCBI Taxonomy" id="2754717"/>
    <lineage>
        <taxon>Bacteria</taxon>
        <taxon>Bacillati</taxon>
        <taxon>Actinomycetota</taxon>
        <taxon>Actinomycetota incertae sedis</taxon>
        <taxon>Candidatus Hakubellales</taxon>
        <taxon>Candidatus Hakubellaceae</taxon>
        <taxon>Candidatus Hakubella</taxon>
    </lineage>
</organism>
<proteinExistence type="inferred from homology"/>
<evidence type="ECO:0000313" key="8">
    <source>
        <dbReference type="Proteomes" id="UP000576480"/>
    </source>
</evidence>
<keyword evidence="3" id="KW-0812">Transmembrane</keyword>
<dbReference type="InterPro" id="IPR017853">
    <property type="entry name" value="GH"/>
</dbReference>
<dbReference type="SUPFAM" id="SSF52317">
    <property type="entry name" value="Class I glutamine amidotransferase-like"/>
    <property type="match status" value="1"/>
</dbReference>
<evidence type="ECO:0000313" key="6">
    <source>
        <dbReference type="EMBL" id="GFP27196.1"/>
    </source>
</evidence>
<dbReference type="EMBL" id="BLRY01000020">
    <property type="protein sequence ID" value="GFP27196.1"/>
    <property type="molecule type" value="Genomic_DNA"/>
</dbReference>
<dbReference type="EMBL" id="BLSB01000025">
    <property type="protein sequence ID" value="GFP34814.1"/>
    <property type="molecule type" value="Genomic_DNA"/>
</dbReference>
<evidence type="ECO:0000256" key="2">
    <source>
        <dbReference type="RuleBase" id="RU003679"/>
    </source>
</evidence>
<keyword evidence="3" id="KW-0472">Membrane</keyword>
<accession>A0A6V8P8Q1</accession>
<dbReference type="GO" id="GO:0005975">
    <property type="term" value="P:carbohydrate metabolic process"/>
    <property type="evidence" value="ECO:0007669"/>
    <property type="project" value="InterPro"/>
</dbReference>
<protein>
    <submittedName>
        <fullName evidence="6">Beta-galactosidase</fullName>
    </submittedName>
</protein>
<evidence type="ECO:0000259" key="5">
    <source>
        <dbReference type="Pfam" id="PF22369"/>
    </source>
</evidence>
<dbReference type="Proteomes" id="UP000576480">
    <property type="component" value="Unassembled WGS sequence"/>
</dbReference>
<feature type="transmembrane region" description="Helical" evidence="3">
    <location>
        <begin position="47"/>
        <end position="67"/>
    </location>
</feature>
<reference evidence="8 9" key="1">
    <citation type="journal article" date="2020" name="Front. Microbiol.">
        <title>Single-cell genomics of novel Actinobacteria with the Wood-Ljungdahl pathway discovered in a serpentinizing system.</title>
        <authorList>
            <person name="Merino N."/>
            <person name="Kawai M."/>
            <person name="Boyd E.S."/>
            <person name="Colman D.R."/>
            <person name="McGlynn S.E."/>
            <person name="Nealson K.H."/>
            <person name="Kurokawa K."/>
            <person name="Hongoh Y."/>
        </authorList>
    </citation>
    <scope>NUCLEOTIDE SEQUENCE [LARGE SCALE GENOMIC DNA]</scope>
    <source>
        <strain evidence="6 9">S33</strain>
        <strain evidence="7 8">S43</strain>
    </source>
</reference>
<gene>
    <name evidence="6" type="ORF">HKBW3S33_00610</name>
    <name evidence="7" type="ORF">HKBW3S43_00606</name>
</gene>